<comment type="caution">
    <text evidence="2">The sequence shown here is derived from an EMBL/GenBank/DDBJ whole genome shotgun (WGS) entry which is preliminary data.</text>
</comment>
<evidence type="ECO:0000259" key="1">
    <source>
        <dbReference type="Pfam" id="PF12728"/>
    </source>
</evidence>
<name>A0A838ZTK0_9FLAO</name>
<dbReference type="EMBL" id="JACDZE010000004">
    <property type="protein sequence ID" value="MBA5630325.1"/>
    <property type="molecule type" value="Genomic_DNA"/>
</dbReference>
<protein>
    <submittedName>
        <fullName evidence="2">Helix-turn-helix domain-containing protein</fullName>
    </submittedName>
</protein>
<dbReference type="PANTHER" id="PTHR34585:SF22">
    <property type="entry name" value="HELIX-TURN-HELIX DOMAIN-CONTAINING PROTEIN"/>
    <property type="match status" value="1"/>
</dbReference>
<keyword evidence="3" id="KW-1185">Reference proteome</keyword>
<evidence type="ECO:0000313" key="2">
    <source>
        <dbReference type="EMBL" id="MBA5630325.1"/>
    </source>
</evidence>
<dbReference type="RefSeq" id="WP_182043926.1">
    <property type="nucleotide sequence ID" value="NZ_JACDZE010000004.1"/>
</dbReference>
<feature type="domain" description="Helix-turn-helix" evidence="1">
    <location>
        <begin position="44"/>
        <end position="86"/>
    </location>
</feature>
<sequence length="89" mass="10564">MNYITNDDLEKFRVSLIEDIKKILQTYHSENTENNENTEWLRSKMIRKILNISPGTLQNLRTSGKIRYQKVLGSYYYSKSDLLKLFDGK</sequence>
<reference evidence="2 3" key="1">
    <citation type="submission" date="2020-07" db="EMBL/GenBank/DDBJ databases">
        <title>Moheibacter lacus sp. nov., a member of the family Flavobacteriaceae isolated from freshwater lake sediment.</title>
        <authorList>
            <person name="Liu Y."/>
        </authorList>
    </citation>
    <scope>NUCLEOTIDE SEQUENCE [LARGE SCALE GENOMIC DNA]</scope>
    <source>
        <strain evidence="2 3">BDHS18</strain>
    </source>
</reference>
<evidence type="ECO:0000313" key="3">
    <source>
        <dbReference type="Proteomes" id="UP000552241"/>
    </source>
</evidence>
<accession>A0A838ZTK0</accession>
<gene>
    <name evidence="2" type="ORF">HU137_11130</name>
</gene>
<dbReference type="AlphaFoldDB" id="A0A838ZTK0"/>
<dbReference type="InterPro" id="IPR041657">
    <property type="entry name" value="HTH_17"/>
</dbReference>
<dbReference type="Pfam" id="PF12728">
    <property type="entry name" value="HTH_17"/>
    <property type="match status" value="1"/>
</dbReference>
<proteinExistence type="predicted"/>
<dbReference type="PANTHER" id="PTHR34585">
    <property type="match status" value="1"/>
</dbReference>
<dbReference type="Proteomes" id="UP000552241">
    <property type="component" value="Unassembled WGS sequence"/>
</dbReference>
<organism evidence="2 3">
    <name type="scientific">Moheibacter lacus</name>
    <dbReference type="NCBI Taxonomy" id="2745851"/>
    <lineage>
        <taxon>Bacteria</taxon>
        <taxon>Pseudomonadati</taxon>
        <taxon>Bacteroidota</taxon>
        <taxon>Flavobacteriia</taxon>
        <taxon>Flavobacteriales</taxon>
        <taxon>Weeksellaceae</taxon>
        <taxon>Moheibacter</taxon>
    </lineage>
</organism>